<keyword evidence="2 4" id="KW-0238">DNA-binding</keyword>
<dbReference type="PROSITE" id="PS50977">
    <property type="entry name" value="HTH_TETR_2"/>
    <property type="match status" value="1"/>
</dbReference>
<reference evidence="7" key="1">
    <citation type="submission" date="2020-07" db="EMBL/GenBank/DDBJ databases">
        <title>novel species isolated from the respiratory tract of Marmot.</title>
        <authorList>
            <person name="Zhang G."/>
        </authorList>
    </citation>
    <scope>NUCLEOTIDE SEQUENCE [LARGE SCALE GENOMIC DNA]</scope>
    <source>
        <strain evidence="7">686</strain>
    </source>
</reference>
<protein>
    <submittedName>
        <fullName evidence="6">TetR/AcrR family transcriptional regulator</fullName>
    </submittedName>
</protein>
<gene>
    <name evidence="6" type="ORF">H1R19_21660</name>
</gene>
<dbReference type="AlphaFoldDB" id="A0A7D7LXT9"/>
<evidence type="ECO:0000256" key="1">
    <source>
        <dbReference type="ARBA" id="ARBA00023015"/>
    </source>
</evidence>
<dbReference type="GO" id="GO:0003700">
    <property type="term" value="F:DNA-binding transcription factor activity"/>
    <property type="evidence" value="ECO:0007669"/>
    <property type="project" value="TreeGrafter"/>
</dbReference>
<evidence type="ECO:0000256" key="3">
    <source>
        <dbReference type="ARBA" id="ARBA00023163"/>
    </source>
</evidence>
<evidence type="ECO:0000256" key="4">
    <source>
        <dbReference type="PROSITE-ProRule" id="PRU00335"/>
    </source>
</evidence>
<keyword evidence="3" id="KW-0804">Transcription</keyword>
<dbReference type="GO" id="GO:0000976">
    <property type="term" value="F:transcription cis-regulatory region binding"/>
    <property type="evidence" value="ECO:0007669"/>
    <property type="project" value="TreeGrafter"/>
</dbReference>
<dbReference type="PANTHER" id="PTHR30055:SF234">
    <property type="entry name" value="HTH-TYPE TRANSCRIPTIONAL REGULATOR BETI"/>
    <property type="match status" value="1"/>
</dbReference>
<name>A0A7D7LXT9_9ACTN</name>
<dbReference type="PANTHER" id="PTHR30055">
    <property type="entry name" value="HTH-TYPE TRANSCRIPTIONAL REGULATOR RUTR"/>
    <property type="match status" value="1"/>
</dbReference>
<dbReference type="PRINTS" id="PR00455">
    <property type="entry name" value="HTHTETR"/>
</dbReference>
<dbReference type="KEGG" id="gji:H1R19_21660"/>
<dbReference type="Proteomes" id="UP000515663">
    <property type="component" value="Chromosome"/>
</dbReference>
<sequence length="202" mass="22404">MRTRGWQGDLPRDSDEARARILSAAASCVERYGAQKTRLVDVAAELGVTRQTVYRYYSSVDEMLVAVANAGVADFLDRMKADLAEVHTPADAITETIIYCLRVLPDEPAIGLMVRAGETEFFTREATSAGAVELGAAMLRRLDVDWEAHGFDDDAMSGLAEMVMRVWLSFLQYPANPARSDDDLREFIRRWVCPPVLATGRA</sequence>
<dbReference type="Pfam" id="PF00440">
    <property type="entry name" value="TetR_N"/>
    <property type="match status" value="1"/>
</dbReference>
<evidence type="ECO:0000313" key="7">
    <source>
        <dbReference type="Proteomes" id="UP000515663"/>
    </source>
</evidence>
<dbReference type="Gene3D" id="1.10.357.10">
    <property type="entry name" value="Tetracycline Repressor, domain 2"/>
    <property type="match status" value="1"/>
</dbReference>
<accession>A0A7D7LXT9</accession>
<dbReference type="InterPro" id="IPR009057">
    <property type="entry name" value="Homeodomain-like_sf"/>
</dbReference>
<dbReference type="RefSeq" id="WP_188328346.1">
    <property type="nucleotide sequence ID" value="NZ_CP059491.1"/>
</dbReference>
<dbReference type="EMBL" id="CP059491">
    <property type="protein sequence ID" value="QMT01394.1"/>
    <property type="molecule type" value="Genomic_DNA"/>
</dbReference>
<dbReference type="InterPro" id="IPR001647">
    <property type="entry name" value="HTH_TetR"/>
</dbReference>
<keyword evidence="1" id="KW-0805">Transcription regulation</keyword>
<organism evidence="6 7">
    <name type="scientific">Gordonia jinghuaiqii</name>
    <dbReference type="NCBI Taxonomy" id="2758710"/>
    <lineage>
        <taxon>Bacteria</taxon>
        <taxon>Bacillati</taxon>
        <taxon>Actinomycetota</taxon>
        <taxon>Actinomycetes</taxon>
        <taxon>Mycobacteriales</taxon>
        <taxon>Gordoniaceae</taxon>
        <taxon>Gordonia</taxon>
    </lineage>
</organism>
<feature type="domain" description="HTH tetR-type" evidence="5">
    <location>
        <begin position="15"/>
        <end position="75"/>
    </location>
</feature>
<proteinExistence type="predicted"/>
<feature type="DNA-binding region" description="H-T-H motif" evidence="4">
    <location>
        <begin position="38"/>
        <end position="57"/>
    </location>
</feature>
<evidence type="ECO:0000256" key="2">
    <source>
        <dbReference type="ARBA" id="ARBA00023125"/>
    </source>
</evidence>
<dbReference type="InterPro" id="IPR050109">
    <property type="entry name" value="HTH-type_TetR-like_transc_reg"/>
</dbReference>
<keyword evidence="7" id="KW-1185">Reference proteome</keyword>
<dbReference type="SUPFAM" id="SSF46689">
    <property type="entry name" value="Homeodomain-like"/>
    <property type="match status" value="1"/>
</dbReference>
<evidence type="ECO:0000313" key="6">
    <source>
        <dbReference type="EMBL" id="QMT01394.1"/>
    </source>
</evidence>
<evidence type="ECO:0000259" key="5">
    <source>
        <dbReference type="PROSITE" id="PS50977"/>
    </source>
</evidence>